<feature type="region of interest" description="Disordered" evidence="1">
    <location>
        <begin position="1"/>
        <end position="26"/>
    </location>
</feature>
<proteinExistence type="predicted"/>
<evidence type="ECO:0000313" key="3">
    <source>
        <dbReference type="Proteomes" id="UP000054564"/>
    </source>
</evidence>
<feature type="compositionally biased region" description="Polar residues" evidence="1">
    <location>
        <begin position="1"/>
        <end position="15"/>
    </location>
</feature>
<gene>
    <name evidence="2" type="ORF">PSTG_17106</name>
</gene>
<evidence type="ECO:0000256" key="1">
    <source>
        <dbReference type="SAM" id="MobiDB-lite"/>
    </source>
</evidence>
<dbReference type="Proteomes" id="UP000054564">
    <property type="component" value="Unassembled WGS sequence"/>
</dbReference>
<accession>A0A0L0UQR2</accession>
<dbReference type="AlphaFoldDB" id="A0A0L0UQR2"/>
<sequence length="162" mass="17977">MTTHFEQSRTGSNKSKCCPRLPRKSEDGDLEKATVTMVFVKYTRDVSVIAVKLSPRGSPLVEINQTIDLHISHDSLSRRNQLYLQTRELVGNPALYADRGHARAFLQDAANFVLSGTVLSVMNRHLTHLQSPKTGVVSLLECTCVMKPGCLTEVKPNACPER</sequence>
<keyword evidence="3" id="KW-1185">Reference proteome</keyword>
<reference evidence="3" key="1">
    <citation type="submission" date="2014-03" db="EMBL/GenBank/DDBJ databases">
        <title>The Genome Sequence of Puccinia striiformis f. sp. tritici PST-78.</title>
        <authorList>
            <consortium name="The Broad Institute Genome Sequencing Platform"/>
            <person name="Cuomo C."/>
            <person name="Hulbert S."/>
            <person name="Chen X."/>
            <person name="Walker B."/>
            <person name="Young S.K."/>
            <person name="Zeng Q."/>
            <person name="Gargeya S."/>
            <person name="Fitzgerald M."/>
            <person name="Haas B."/>
            <person name="Abouelleil A."/>
            <person name="Alvarado L."/>
            <person name="Arachchi H.M."/>
            <person name="Berlin A.M."/>
            <person name="Chapman S.B."/>
            <person name="Goldberg J."/>
            <person name="Griggs A."/>
            <person name="Gujja S."/>
            <person name="Hansen M."/>
            <person name="Howarth C."/>
            <person name="Imamovic A."/>
            <person name="Larimer J."/>
            <person name="McCowan C."/>
            <person name="Montmayeur A."/>
            <person name="Murphy C."/>
            <person name="Neiman D."/>
            <person name="Pearson M."/>
            <person name="Priest M."/>
            <person name="Roberts A."/>
            <person name="Saif S."/>
            <person name="Shea T."/>
            <person name="Sisk P."/>
            <person name="Sykes S."/>
            <person name="Wortman J."/>
            <person name="Nusbaum C."/>
            <person name="Birren B."/>
        </authorList>
    </citation>
    <scope>NUCLEOTIDE SEQUENCE [LARGE SCALE GENOMIC DNA]</scope>
    <source>
        <strain evidence="3">race PST-78</strain>
    </source>
</reference>
<organism evidence="2 3">
    <name type="scientific">Puccinia striiformis f. sp. tritici PST-78</name>
    <dbReference type="NCBI Taxonomy" id="1165861"/>
    <lineage>
        <taxon>Eukaryota</taxon>
        <taxon>Fungi</taxon>
        <taxon>Dikarya</taxon>
        <taxon>Basidiomycota</taxon>
        <taxon>Pucciniomycotina</taxon>
        <taxon>Pucciniomycetes</taxon>
        <taxon>Pucciniales</taxon>
        <taxon>Pucciniaceae</taxon>
        <taxon>Puccinia</taxon>
    </lineage>
</organism>
<dbReference type="STRING" id="1165861.A0A0L0UQR2"/>
<protein>
    <submittedName>
        <fullName evidence="2">Uncharacterized protein</fullName>
    </submittedName>
</protein>
<name>A0A0L0UQR2_9BASI</name>
<evidence type="ECO:0000313" key="2">
    <source>
        <dbReference type="EMBL" id="KNE89432.1"/>
    </source>
</evidence>
<dbReference type="EMBL" id="AJIL01000364">
    <property type="protein sequence ID" value="KNE89432.1"/>
    <property type="molecule type" value="Genomic_DNA"/>
</dbReference>
<comment type="caution">
    <text evidence="2">The sequence shown here is derived from an EMBL/GenBank/DDBJ whole genome shotgun (WGS) entry which is preliminary data.</text>
</comment>
<dbReference type="PANTHER" id="PTHR46564">
    <property type="entry name" value="TRANSPOSASE"/>
    <property type="match status" value="1"/>
</dbReference>
<dbReference type="PANTHER" id="PTHR46564:SF1">
    <property type="entry name" value="TRANSPOSASE"/>
    <property type="match status" value="1"/>
</dbReference>